<sequence>MSANDNIPFVINLNEQHATELEVVGGKGANLAILFQRGFSVPDAFIVTTHAFQYVLNNQQTKDALLIIDTLDVDNINQLENASNTIKATICDICLPSDKIDLIISYYNQLCEKNATANMHVAVRSSATAEDLPDNSFAGQQDTYLHVTKENLIEKVKECWASLFTGRAISYRKKSNIDHKTVKLAVVIQQMVFSEVSGVAFTANPITGLRNEVVIDSTYGLGEALVSGLVTPDHYEILIDRNENVEIRLKKIGEKSIRIIGKSDGGTETLETIDNDKKVEALSDEYIIELAKLAKQVEKSHNNQPQDLEWGFMKGKLYILQARPITTLFPIPKHAHGQSGLRCMVSFGTVQGFLEPMTPLGQSVIRTVLSSIVRKIGINRNCSLQDDKSSDPLRHYLFKSAANRLWIDITGVLTPPASKFFGFSMVDTGIDKIISYLMRSKAFPSRSILSSLTTCVFAFLFFIPLILKAIQNFLFPQYGKKLFFNQMEKYHQFIDEGFHDEKNQSFIGYVDHFQNILLVLPSTIVKYAAPSIIPSVLSLRILQKIAKDPMDVLALTRAVESNPTTEMNLLLWKVTVLIRDDQTTLSLFENETIYSLADMYKQKSFKLDIQLEMEEFFRTYGCRGIGEVDMGRKRWSDEPQLVMDQIKNYLKIRNPDKAITTIHDRSKQSAYEAFSKIESELRWPLIQRPLINFLFSRLKILFSLRECPKFNGLIQTFAKCRQALLYKAQEAVNENLISNADDIFFLHIDELKLLASDTDNKQYEKVDYWKHLISQRRIEYNKHMSCKRVPLVLLSDGRTYYDATTIPDEKNNQTELMEGEYAGSPVSPGLYEGKVRIVDDPLNSELQPGEILVCTATDPAWTSLFPIVGALVLEMGGMLQHGAIVSREYGLPAVVGVANAKKLFHNGQLIQVNGSTGRIKVLSD</sequence>
<evidence type="ECO:0000256" key="1">
    <source>
        <dbReference type="ARBA" id="ARBA00007837"/>
    </source>
</evidence>
<dbReference type="Gene3D" id="3.30.470.20">
    <property type="entry name" value="ATP-grasp fold, B domain"/>
    <property type="match status" value="1"/>
</dbReference>
<dbReference type="PANTHER" id="PTHR43615">
    <property type="entry name" value="PHOSPHOENOLPYRUVATE SYNTHASE-RELATED"/>
    <property type="match status" value="1"/>
</dbReference>
<evidence type="ECO:0000256" key="3">
    <source>
        <dbReference type="ARBA" id="ARBA00022840"/>
    </source>
</evidence>
<evidence type="ECO:0000259" key="5">
    <source>
        <dbReference type="Pfam" id="PF01326"/>
    </source>
</evidence>
<dbReference type="Pfam" id="PF01326">
    <property type="entry name" value="PPDK_N"/>
    <property type="match status" value="1"/>
</dbReference>
<dbReference type="FunFam" id="3.30.1490.20:FF:000010">
    <property type="entry name" value="Phosphoenolpyruvate synthase"/>
    <property type="match status" value="1"/>
</dbReference>
<dbReference type="SUPFAM" id="SSF52009">
    <property type="entry name" value="Phosphohistidine domain"/>
    <property type="match status" value="1"/>
</dbReference>
<evidence type="ECO:0000259" key="4">
    <source>
        <dbReference type="Pfam" id="PF00391"/>
    </source>
</evidence>
<dbReference type="Proteomes" id="UP000663855">
    <property type="component" value="Unassembled WGS sequence"/>
</dbReference>
<reference evidence="6" key="1">
    <citation type="submission" date="2021-02" db="EMBL/GenBank/DDBJ databases">
        <authorList>
            <person name="Nowell W R."/>
        </authorList>
    </citation>
    <scope>NUCLEOTIDE SEQUENCE</scope>
</reference>
<dbReference type="Gene3D" id="3.50.30.10">
    <property type="entry name" value="Phosphohistidine domain"/>
    <property type="match status" value="1"/>
</dbReference>
<name>A0A814ZEX2_9BILA</name>
<evidence type="ECO:0000313" key="6">
    <source>
        <dbReference type="EMBL" id="CAF1241021.1"/>
    </source>
</evidence>
<dbReference type="AlphaFoldDB" id="A0A814ZEX2"/>
<dbReference type="InterPro" id="IPR051549">
    <property type="entry name" value="PEP_Utilizing_Enz"/>
</dbReference>
<evidence type="ECO:0000313" key="7">
    <source>
        <dbReference type="Proteomes" id="UP000663855"/>
    </source>
</evidence>
<dbReference type="Gene3D" id="3.30.1490.20">
    <property type="entry name" value="ATP-grasp fold, A domain"/>
    <property type="match status" value="1"/>
</dbReference>
<dbReference type="PANTHER" id="PTHR43615:SF1">
    <property type="entry name" value="PPDK_N DOMAIN-CONTAINING PROTEIN"/>
    <property type="match status" value="1"/>
</dbReference>
<dbReference type="Pfam" id="PF00391">
    <property type="entry name" value="PEP-utilizers"/>
    <property type="match status" value="1"/>
</dbReference>
<evidence type="ECO:0000256" key="2">
    <source>
        <dbReference type="ARBA" id="ARBA00022741"/>
    </source>
</evidence>
<dbReference type="SUPFAM" id="SSF56059">
    <property type="entry name" value="Glutathione synthetase ATP-binding domain-like"/>
    <property type="match status" value="1"/>
</dbReference>
<organism evidence="6 7">
    <name type="scientific">Rotaria magnacalcarata</name>
    <dbReference type="NCBI Taxonomy" id="392030"/>
    <lineage>
        <taxon>Eukaryota</taxon>
        <taxon>Metazoa</taxon>
        <taxon>Spiralia</taxon>
        <taxon>Gnathifera</taxon>
        <taxon>Rotifera</taxon>
        <taxon>Eurotatoria</taxon>
        <taxon>Bdelloidea</taxon>
        <taxon>Philodinida</taxon>
        <taxon>Philodinidae</taxon>
        <taxon>Rotaria</taxon>
    </lineage>
</organism>
<gene>
    <name evidence="6" type="ORF">CJN711_LOCUS13993</name>
</gene>
<dbReference type="GO" id="GO:0016301">
    <property type="term" value="F:kinase activity"/>
    <property type="evidence" value="ECO:0007669"/>
    <property type="project" value="InterPro"/>
</dbReference>
<dbReference type="InterPro" id="IPR008279">
    <property type="entry name" value="PEP-util_enz_mobile_dom"/>
</dbReference>
<protein>
    <recommendedName>
        <fullName evidence="8">Phosphoenolpyruvate synthase</fullName>
    </recommendedName>
</protein>
<feature type="domain" description="Pyruvate phosphate dikinase AMP/ATP-binding" evidence="5">
    <location>
        <begin position="22"/>
        <end position="328"/>
    </location>
</feature>
<evidence type="ECO:0008006" key="8">
    <source>
        <dbReference type="Google" id="ProtNLM"/>
    </source>
</evidence>
<dbReference type="InterPro" id="IPR013815">
    <property type="entry name" value="ATP_grasp_subdomain_1"/>
</dbReference>
<accession>A0A814ZEX2</accession>
<comment type="similarity">
    <text evidence="1">Belongs to the PEP-utilizing enzyme family.</text>
</comment>
<dbReference type="EMBL" id="CAJNOV010006271">
    <property type="protein sequence ID" value="CAF1241021.1"/>
    <property type="molecule type" value="Genomic_DNA"/>
</dbReference>
<keyword evidence="3" id="KW-0067">ATP-binding</keyword>
<dbReference type="InterPro" id="IPR002192">
    <property type="entry name" value="PPDK_AMP/ATP-bd"/>
</dbReference>
<dbReference type="GO" id="GO:0005524">
    <property type="term" value="F:ATP binding"/>
    <property type="evidence" value="ECO:0007669"/>
    <property type="project" value="UniProtKB-KW"/>
</dbReference>
<keyword evidence="2" id="KW-0547">Nucleotide-binding</keyword>
<proteinExistence type="inferred from homology"/>
<dbReference type="InterPro" id="IPR036637">
    <property type="entry name" value="Phosphohistidine_dom_sf"/>
</dbReference>
<feature type="domain" description="PEP-utilising enzyme mobile" evidence="4">
    <location>
        <begin position="847"/>
        <end position="917"/>
    </location>
</feature>
<comment type="caution">
    <text evidence="6">The sequence shown here is derived from an EMBL/GenBank/DDBJ whole genome shotgun (WGS) entry which is preliminary data.</text>
</comment>